<dbReference type="Pfam" id="PF07730">
    <property type="entry name" value="HisKA_3"/>
    <property type="match status" value="1"/>
</dbReference>
<evidence type="ECO:0000256" key="9">
    <source>
        <dbReference type="SAM" id="MobiDB-lite"/>
    </source>
</evidence>
<keyword evidence="7" id="KW-0067">ATP-binding</keyword>
<dbReference type="EMBL" id="JACHJL010000005">
    <property type="protein sequence ID" value="MBB5935541.1"/>
    <property type="molecule type" value="Genomic_DNA"/>
</dbReference>
<evidence type="ECO:0000256" key="10">
    <source>
        <dbReference type="SAM" id="Phobius"/>
    </source>
</evidence>
<evidence type="ECO:0000256" key="7">
    <source>
        <dbReference type="ARBA" id="ARBA00022840"/>
    </source>
</evidence>
<evidence type="ECO:0000256" key="2">
    <source>
        <dbReference type="ARBA" id="ARBA00012438"/>
    </source>
</evidence>
<feature type="domain" description="Histidine kinase/HSP90-like ATPase" evidence="11">
    <location>
        <begin position="517"/>
        <end position="606"/>
    </location>
</feature>
<feature type="transmembrane region" description="Helical" evidence="10">
    <location>
        <begin position="249"/>
        <end position="269"/>
    </location>
</feature>
<evidence type="ECO:0000256" key="6">
    <source>
        <dbReference type="ARBA" id="ARBA00022777"/>
    </source>
</evidence>
<dbReference type="SUPFAM" id="SSF55874">
    <property type="entry name" value="ATPase domain of HSP90 chaperone/DNA topoisomerase II/histidine kinase"/>
    <property type="match status" value="1"/>
</dbReference>
<name>A0A7W9Q8L7_9ACTN</name>
<feature type="region of interest" description="Disordered" evidence="9">
    <location>
        <begin position="586"/>
        <end position="607"/>
    </location>
</feature>
<evidence type="ECO:0000256" key="3">
    <source>
        <dbReference type="ARBA" id="ARBA00022553"/>
    </source>
</evidence>
<dbReference type="GO" id="GO:0005524">
    <property type="term" value="F:ATP binding"/>
    <property type="evidence" value="ECO:0007669"/>
    <property type="project" value="UniProtKB-KW"/>
</dbReference>
<dbReference type="InterPro" id="IPR036890">
    <property type="entry name" value="HATPase_C_sf"/>
</dbReference>
<dbReference type="PANTHER" id="PTHR24421">
    <property type="entry name" value="NITRATE/NITRITE SENSOR PROTEIN NARX-RELATED"/>
    <property type="match status" value="1"/>
</dbReference>
<dbReference type="RefSeq" id="WP_312866848.1">
    <property type="nucleotide sequence ID" value="NZ_JACHJL010000005.1"/>
</dbReference>
<keyword evidence="4" id="KW-0808">Transferase</keyword>
<keyword evidence="6 13" id="KW-0418">Kinase</keyword>
<feature type="transmembrane region" description="Helical" evidence="10">
    <location>
        <begin position="214"/>
        <end position="237"/>
    </location>
</feature>
<keyword evidence="10" id="KW-0812">Transmembrane</keyword>
<reference evidence="13 14" key="1">
    <citation type="submission" date="2020-08" db="EMBL/GenBank/DDBJ databases">
        <title>Genomic Encyclopedia of Type Strains, Phase III (KMG-III): the genomes of soil and plant-associated and newly described type strains.</title>
        <authorList>
            <person name="Whitman W."/>
        </authorList>
    </citation>
    <scope>NUCLEOTIDE SEQUENCE [LARGE SCALE GENOMIC DNA]</scope>
    <source>
        <strain evidence="13 14">CECT 8305</strain>
    </source>
</reference>
<evidence type="ECO:0000256" key="8">
    <source>
        <dbReference type="ARBA" id="ARBA00023012"/>
    </source>
</evidence>
<protein>
    <recommendedName>
        <fullName evidence="2">histidine kinase</fullName>
        <ecNumber evidence="2">2.7.13.3</ecNumber>
    </recommendedName>
</protein>
<dbReference type="Gene3D" id="3.30.565.10">
    <property type="entry name" value="Histidine kinase-like ATPase, C-terminal domain"/>
    <property type="match status" value="1"/>
</dbReference>
<dbReference type="CDD" id="cd16917">
    <property type="entry name" value="HATPase_UhpB-NarQ-NarX-like"/>
    <property type="match status" value="1"/>
</dbReference>
<evidence type="ECO:0000256" key="1">
    <source>
        <dbReference type="ARBA" id="ARBA00000085"/>
    </source>
</evidence>
<evidence type="ECO:0000313" key="14">
    <source>
        <dbReference type="Proteomes" id="UP000588098"/>
    </source>
</evidence>
<feature type="transmembrane region" description="Helical" evidence="10">
    <location>
        <begin position="184"/>
        <end position="202"/>
    </location>
</feature>
<dbReference type="Gene3D" id="1.20.5.1930">
    <property type="match status" value="1"/>
</dbReference>
<keyword evidence="14" id="KW-1185">Reference proteome</keyword>
<dbReference type="InterPro" id="IPR050482">
    <property type="entry name" value="Sensor_HK_TwoCompSys"/>
</dbReference>
<evidence type="ECO:0000259" key="11">
    <source>
        <dbReference type="Pfam" id="PF02518"/>
    </source>
</evidence>
<dbReference type="AlphaFoldDB" id="A0A7W9Q8L7"/>
<dbReference type="Proteomes" id="UP000588098">
    <property type="component" value="Unassembled WGS sequence"/>
</dbReference>
<keyword evidence="10" id="KW-1133">Transmembrane helix</keyword>
<dbReference type="PANTHER" id="PTHR24421:SF10">
    <property type="entry name" value="NITRATE_NITRITE SENSOR PROTEIN NARQ"/>
    <property type="match status" value="1"/>
</dbReference>
<gene>
    <name evidence="13" type="ORF">FHS42_002603</name>
</gene>
<feature type="transmembrane region" description="Helical" evidence="10">
    <location>
        <begin position="12"/>
        <end position="33"/>
    </location>
</feature>
<feature type="domain" description="Signal transduction histidine kinase subgroup 3 dimerisation and phosphoacceptor" evidence="12">
    <location>
        <begin position="411"/>
        <end position="480"/>
    </location>
</feature>
<dbReference type="GO" id="GO:0046983">
    <property type="term" value="F:protein dimerization activity"/>
    <property type="evidence" value="ECO:0007669"/>
    <property type="project" value="InterPro"/>
</dbReference>
<keyword evidence="8" id="KW-0902">Two-component regulatory system</keyword>
<dbReference type="EC" id="2.7.13.3" evidence="2"/>
<dbReference type="Pfam" id="PF02518">
    <property type="entry name" value="HATPase_c"/>
    <property type="match status" value="1"/>
</dbReference>
<proteinExistence type="predicted"/>
<comment type="caution">
    <text evidence="13">The sequence shown here is derived from an EMBL/GenBank/DDBJ whole genome shotgun (WGS) entry which is preliminary data.</text>
</comment>
<feature type="transmembrane region" description="Helical" evidence="10">
    <location>
        <begin position="126"/>
        <end position="145"/>
    </location>
</feature>
<sequence>MEGCQRRPDFRWSPACWATAALGVGICGAWGYLRAGAAWADVVRDLSVGWSYAGAGLIAWWRRPANGTGRLMLAEGVTWYLGNLQGTGVPLLFTIGAWGEALNLAVLAHLLLAFPDGRLATALDRGVVAVGYGLVVFGGLLRVMLYDPAASDDATYLSCQGCGPSVNLVLLHSAPRLFEVVDLVYRWAGALLTLLCLVALVRRWRVSCPARRRILMPAWVALSVTVAFVGWEIIHLLGPDALGAADAVLIWPSDASQVLIPVSFLIGLLRMRLRRAYVGNLVIEVGADPTPRRLQDALVRLLGDPSLRLGLRSPSSGEGEQSDYVDADGRRLVLPRPGSGLTATTVEESAGEPTVVLVHDTALEEDRKLMLAVSGSVRLCLRNNRLGAEVARRTQEATTFGSRLLKAVDEERRRLERDLHDGAQTRLIFALMTLRRLDAALSREAPDRPLRRTVAEADQAVRQAVDDLRDLARGIHPAVLTRDGLAAAITALAALAEIPVVVMVEPGRFTPLTESTAYFVVAETLSNAMKHSKADAVSVFAKREAIAESVGDRLVIEVIDDGIGGADPAGGSGLRGLTDRVAATGGTLRVTSPPGGGTRVRAELPCE</sequence>
<keyword evidence="10" id="KW-0472">Membrane</keyword>
<evidence type="ECO:0000256" key="5">
    <source>
        <dbReference type="ARBA" id="ARBA00022741"/>
    </source>
</evidence>
<dbReference type="InterPro" id="IPR003594">
    <property type="entry name" value="HATPase_dom"/>
</dbReference>
<dbReference type="GO" id="GO:0016020">
    <property type="term" value="C:membrane"/>
    <property type="evidence" value="ECO:0007669"/>
    <property type="project" value="InterPro"/>
</dbReference>
<keyword evidence="3" id="KW-0597">Phosphoprotein</keyword>
<evidence type="ECO:0000313" key="13">
    <source>
        <dbReference type="EMBL" id="MBB5935541.1"/>
    </source>
</evidence>
<organism evidence="13 14">
    <name type="scientific">Streptomyces zagrosensis</name>
    <dbReference type="NCBI Taxonomy" id="1042984"/>
    <lineage>
        <taxon>Bacteria</taxon>
        <taxon>Bacillati</taxon>
        <taxon>Actinomycetota</taxon>
        <taxon>Actinomycetes</taxon>
        <taxon>Kitasatosporales</taxon>
        <taxon>Streptomycetaceae</taxon>
        <taxon>Streptomyces</taxon>
    </lineage>
</organism>
<keyword evidence="5" id="KW-0547">Nucleotide-binding</keyword>
<accession>A0A7W9Q8L7</accession>
<comment type="catalytic activity">
    <reaction evidence="1">
        <text>ATP + protein L-histidine = ADP + protein N-phospho-L-histidine.</text>
        <dbReference type="EC" id="2.7.13.3"/>
    </reaction>
</comment>
<evidence type="ECO:0000256" key="4">
    <source>
        <dbReference type="ARBA" id="ARBA00022679"/>
    </source>
</evidence>
<evidence type="ECO:0000259" key="12">
    <source>
        <dbReference type="Pfam" id="PF07730"/>
    </source>
</evidence>
<dbReference type="InterPro" id="IPR011712">
    <property type="entry name" value="Sig_transdc_His_kin_sub3_dim/P"/>
</dbReference>
<feature type="transmembrane region" description="Helical" evidence="10">
    <location>
        <begin position="91"/>
        <end position="114"/>
    </location>
</feature>
<dbReference type="GO" id="GO:0000155">
    <property type="term" value="F:phosphorelay sensor kinase activity"/>
    <property type="evidence" value="ECO:0007669"/>
    <property type="project" value="InterPro"/>
</dbReference>